<dbReference type="PROSITE" id="PS50234">
    <property type="entry name" value="VWFA"/>
    <property type="match status" value="1"/>
</dbReference>
<evidence type="ECO:0000313" key="3">
    <source>
        <dbReference type="EMBL" id="OGI46014.1"/>
    </source>
</evidence>
<gene>
    <name evidence="3" type="ORF">A2151_02035</name>
</gene>
<dbReference type="GO" id="GO:0016301">
    <property type="term" value="F:kinase activity"/>
    <property type="evidence" value="ECO:0007669"/>
    <property type="project" value="UniProtKB-KW"/>
</dbReference>
<keyword evidence="3" id="KW-0418">Kinase</keyword>
<accession>A0A1F6TLK9</accession>
<dbReference type="Gene3D" id="3.40.50.410">
    <property type="entry name" value="von Willebrand factor, type A domain"/>
    <property type="match status" value="1"/>
</dbReference>
<comment type="caution">
    <text evidence="3">The sequence shown here is derived from an EMBL/GenBank/DDBJ whole genome shotgun (WGS) entry which is preliminary data.</text>
</comment>
<protein>
    <submittedName>
        <fullName evidence="3">Histidine kinase</fullName>
    </submittedName>
</protein>
<dbReference type="InterPro" id="IPR036465">
    <property type="entry name" value="vWFA_dom_sf"/>
</dbReference>
<evidence type="ECO:0000256" key="1">
    <source>
        <dbReference type="SAM" id="SignalP"/>
    </source>
</evidence>
<dbReference type="STRING" id="1817760.A2151_02035"/>
<dbReference type="PROSITE" id="PS51257">
    <property type="entry name" value="PROKAR_LIPOPROTEIN"/>
    <property type="match status" value="1"/>
</dbReference>
<keyword evidence="1" id="KW-0732">Signal</keyword>
<evidence type="ECO:0000259" key="2">
    <source>
        <dbReference type="PROSITE" id="PS50234"/>
    </source>
</evidence>
<dbReference type="Proteomes" id="UP000178885">
    <property type="component" value="Unassembled WGS sequence"/>
</dbReference>
<feature type="domain" description="VWFA" evidence="2">
    <location>
        <begin position="29"/>
        <end position="172"/>
    </location>
</feature>
<proteinExistence type="predicted"/>
<dbReference type="EMBL" id="MFSU01000090">
    <property type="protein sequence ID" value="OGI46014.1"/>
    <property type="molecule type" value="Genomic_DNA"/>
</dbReference>
<organism evidence="3 4">
    <name type="scientific">Candidatus Muproteobacteria bacterium RBG_16_65_34</name>
    <dbReference type="NCBI Taxonomy" id="1817760"/>
    <lineage>
        <taxon>Bacteria</taxon>
        <taxon>Pseudomonadati</taxon>
        <taxon>Pseudomonadota</taxon>
        <taxon>Candidatus Muproteobacteria</taxon>
    </lineage>
</organism>
<keyword evidence="3" id="KW-0808">Transferase</keyword>
<reference evidence="3 4" key="1">
    <citation type="journal article" date="2016" name="Nat. Commun.">
        <title>Thousands of microbial genomes shed light on interconnected biogeochemical processes in an aquifer system.</title>
        <authorList>
            <person name="Anantharaman K."/>
            <person name="Brown C.T."/>
            <person name="Hug L.A."/>
            <person name="Sharon I."/>
            <person name="Castelle C.J."/>
            <person name="Probst A.J."/>
            <person name="Thomas B.C."/>
            <person name="Singh A."/>
            <person name="Wilkins M.J."/>
            <person name="Karaoz U."/>
            <person name="Brodie E.L."/>
            <person name="Williams K.H."/>
            <person name="Hubbard S.S."/>
            <person name="Banfield J.F."/>
        </authorList>
    </citation>
    <scope>NUCLEOTIDE SEQUENCE [LARGE SCALE GENOMIC DNA]</scope>
</reference>
<dbReference type="SUPFAM" id="SSF53300">
    <property type="entry name" value="vWA-like"/>
    <property type="match status" value="1"/>
</dbReference>
<sequence>MSRVVRLTFVLVALIGLAACGDKQAHQRAVYLLVDTSGTYAGELDKAQRVINYLLGTLNPGDTLAVARVKSRSFSEKDIVAKTTFAKDPLQANNQKHAFKAKMALLKEAAKAGSAYTDITGGMLQAAEFLNETGAGRKTILIFSDMQEELDQKTIRDIPMNLTGIRVVALNVTKLNTDNVDPRRYSGRIEFWEKRVREAGASEWRVINDIERLERVFGG</sequence>
<feature type="signal peptide" evidence="1">
    <location>
        <begin position="1"/>
        <end position="18"/>
    </location>
</feature>
<evidence type="ECO:0000313" key="4">
    <source>
        <dbReference type="Proteomes" id="UP000178885"/>
    </source>
</evidence>
<name>A0A1F6TLK9_9PROT</name>
<dbReference type="AlphaFoldDB" id="A0A1F6TLK9"/>
<dbReference type="InterPro" id="IPR002035">
    <property type="entry name" value="VWF_A"/>
</dbReference>
<feature type="chain" id="PRO_5009526731" evidence="1">
    <location>
        <begin position="19"/>
        <end position="219"/>
    </location>
</feature>